<gene>
    <name evidence="1" type="ORF">S01H4_07367</name>
</gene>
<evidence type="ECO:0000313" key="1">
    <source>
        <dbReference type="EMBL" id="GAG61134.1"/>
    </source>
</evidence>
<dbReference type="Pfam" id="PF09837">
    <property type="entry name" value="DUF2064"/>
    <property type="match status" value="1"/>
</dbReference>
<name>X0YWA6_9ZZZZ</name>
<dbReference type="PANTHER" id="PTHR36529">
    <property type="entry name" value="SLL1095 PROTEIN"/>
    <property type="match status" value="1"/>
</dbReference>
<dbReference type="AlphaFoldDB" id="X0YWA6"/>
<comment type="caution">
    <text evidence="1">The sequence shown here is derived from an EMBL/GenBank/DDBJ whole genome shotgun (WGS) entry which is preliminary data.</text>
</comment>
<reference evidence="1" key="1">
    <citation type="journal article" date="2014" name="Front. Microbiol.">
        <title>High frequency of phylogenetically diverse reductive dehalogenase-homologous genes in deep subseafloor sedimentary metagenomes.</title>
        <authorList>
            <person name="Kawai M."/>
            <person name="Futagami T."/>
            <person name="Toyoda A."/>
            <person name="Takaki Y."/>
            <person name="Nishi S."/>
            <person name="Hori S."/>
            <person name="Arai W."/>
            <person name="Tsubouchi T."/>
            <person name="Morono Y."/>
            <person name="Uchiyama I."/>
            <person name="Ito T."/>
            <person name="Fujiyama A."/>
            <person name="Inagaki F."/>
            <person name="Takami H."/>
        </authorList>
    </citation>
    <scope>NUCLEOTIDE SEQUENCE</scope>
    <source>
        <strain evidence="1">Expedition CK06-06</strain>
    </source>
</reference>
<dbReference type="NCBIfam" id="TIGR04282">
    <property type="entry name" value="glyco_like_cofC"/>
    <property type="match status" value="1"/>
</dbReference>
<dbReference type="PANTHER" id="PTHR36529:SF1">
    <property type="entry name" value="GLYCOSYLTRANSFERASE"/>
    <property type="match status" value="1"/>
</dbReference>
<organism evidence="1">
    <name type="scientific">marine sediment metagenome</name>
    <dbReference type="NCBI Taxonomy" id="412755"/>
    <lineage>
        <taxon>unclassified sequences</taxon>
        <taxon>metagenomes</taxon>
        <taxon>ecological metagenomes</taxon>
    </lineage>
</organism>
<sequence>MNRWLILFAKEPKKNQVKTRLRPYLPTGSAEDIYIAFLRDVVEIARQVQCENRLIAYESVNENPEFIQKIAPDFKTIKQTGKDLGERMYQIFWWVLHHKVHHVIIIGTDIPTLPTENLQIAFEQLSYHDVVLGPSLDGGYYLIGLKKPHQEIFINIDWGSNQVLNQTVCKINKMRLKAAFIPRWYDVDDQDGLNRLIKDLKGKRDKSIARWTRKYLGI</sequence>
<protein>
    <recommendedName>
        <fullName evidence="2">Glycosyltransferase</fullName>
    </recommendedName>
</protein>
<dbReference type="EMBL" id="BART01002403">
    <property type="protein sequence ID" value="GAG61134.1"/>
    <property type="molecule type" value="Genomic_DNA"/>
</dbReference>
<proteinExistence type="predicted"/>
<dbReference type="InterPro" id="IPR018641">
    <property type="entry name" value="Trfase_1_rSAM/seldom-assoc"/>
</dbReference>
<dbReference type="SUPFAM" id="SSF53448">
    <property type="entry name" value="Nucleotide-diphospho-sugar transferases"/>
    <property type="match status" value="1"/>
</dbReference>
<dbReference type="InterPro" id="IPR029044">
    <property type="entry name" value="Nucleotide-diphossugar_trans"/>
</dbReference>
<accession>X0YWA6</accession>
<dbReference type="Gene3D" id="3.90.550.10">
    <property type="entry name" value="Spore Coat Polysaccharide Biosynthesis Protein SpsA, Chain A"/>
    <property type="match status" value="1"/>
</dbReference>
<evidence type="ECO:0008006" key="2">
    <source>
        <dbReference type="Google" id="ProtNLM"/>
    </source>
</evidence>